<dbReference type="GO" id="GO:0045048">
    <property type="term" value="P:protein insertion into ER membrane"/>
    <property type="evidence" value="ECO:0007669"/>
    <property type="project" value="InterPro"/>
</dbReference>
<dbReference type="InterPro" id="IPR011990">
    <property type="entry name" value="TPR-like_helical_dom_sf"/>
</dbReference>
<reference evidence="6 7" key="1">
    <citation type="submission" date="2024-02" db="EMBL/GenBank/DDBJ databases">
        <title>Chromosome-scale genome assembly of the rough periwinkle Littorina saxatilis.</title>
        <authorList>
            <person name="De Jode A."/>
            <person name="Faria R."/>
            <person name="Formenti G."/>
            <person name="Sims Y."/>
            <person name="Smith T.P."/>
            <person name="Tracey A."/>
            <person name="Wood J.M.D."/>
            <person name="Zagrodzka Z.B."/>
            <person name="Johannesson K."/>
            <person name="Butlin R.K."/>
            <person name="Leder E.H."/>
        </authorList>
    </citation>
    <scope>NUCLEOTIDE SEQUENCE [LARGE SCALE GENOMIC DNA]</scope>
    <source>
        <strain evidence="6">Snail1</strain>
        <tissue evidence="6">Muscle</tissue>
    </source>
</reference>
<evidence type="ECO:0000256" key="4">
    <source>
        <dbReference type="ARBA" id="ARBA00022490"/>
    </source>
</evidence>
<dbReference type="InterPro" id="IPR007317">
    <property type="entry name" value="GET4"/>
</dbReference>
<gene>
    <name evidence="6" type="ORF">V1264_012749</name>
</gene>
<evidence type="ECO:0000256" key="5">
    <source>
        <dbReference type="SAM" id="MobiDB-lite"/>
    </source>
</evidence>
<keyword evidence="3" id="KW-0813">Transport</keyword>
<protein>
    <recommendedName>
        <fullName evidence="8">Golgi to ER traffic protein 4 homolog</fullName>
    </recommendedName>
</protein>
<accession>A0AAN9GMA8</accession>
<dbReference type="Pfam" id="PF04190">
    <property type="entry name" value="GET4"/>
    <property type="match status" value="1"/>
</dbReference>
<sequence length="327" mass="36749">MAAARGIERVLAKCEECIGSGNFYEAHQMIRTLYFRYNSQQKYAEAIDLLYRGALTLLNHNQYGSGADLSLLLVDTLEKSSTPVTQETIEKLAQLFEKMDPDCPERPVFVSRAIKWTTNIDQSHTRGHPNLHQKLGVIFWQENNYPAARYHYIHSEDGEGCASMLLAYHTARGYPSEVDLFITQAVLQYLCLKNKTTASSCFKAYTTKHPAIKAGPPYVLPLLNFIWFLLVAVESGKIAVFTILCEKYQISLERDPAYKEYLDKIGQLFFGLPPPQPTNQGFFGNFLQNFLGNGLDDDDSPSPSTPSLTSSSHSQCASLPERVIDLD</sequence>
<comment type="subcellular location">
    <subcellularLocation>
        <location evidence="1">Cytoplasm</location>
        <location evidence="1">Cytosol</location>
    </subcellularLocation>
</comment>
<dbReference type="FunFam" id="1.25.40.10:FF:000060">
    <property type="entry name" value="Golgi to ER traffic protein 4 homolog"/>
    <property type="match status" value="1"/>
</dbReference>
<dbReference type="PANTHER" id="PTHR12875:SF0">
    <property type="entry name" value="GOLGI TO ER TRAFFIC PROTEIN 4 HOMOLOG"/>
    <property type="match status" value="1"/>
</dbReference>
<dbReference type="PANTHER" id="PTHR12875">
    <property type="entry name" value="GOLGI TO ER TRAFFIC PROTEIN 4 HOMOLOG"/>
    <property type="match status" value="1"/>
</dbReference>
<evidence type="ECO:0000313" key="6">
    <source>
        <dbReference type="EMBL" id="KAK7113464.1"/>
    </source>
</evidence>
<name>A0AAN9GMA8_9CAEN</name>
<dbReference type="Gene3D" id="1.25.40.10">
    <property type="entry name" value="Tetratricopeptide repeat domain"/>
    <property type="match status" value="1"/>
</dbReference>
<evidence type="ECO:0008006" key="8">
    <source>
        <dbReference type="Google" id="ProtNLM"/>
    </source>
</evidence>
<evidence type="ECO:0000256" key="3">
    <source>
        <dbReference type="ARBA" id="ARBA00022448"/>
    </source>
</evidence>
<feature type="region of interest" description="Disordered" evidence="5">
    <location>
        <begin position="297"/>
        <end position="327"/>
    </location>
</feature>
<proteinExistence type="inferred from homology"/>
<feature type="compositionally biased region" description="Low complexity" evidence="5">
    <location>
        <begin position="301"/>
        <end position="312"/>
    </location>
</feature>
<dbReference type="GO" id="GO:0071818">
    <property type="term" value="C:BAT3 complex"/>
    <property type="evidence" value="ECO:0007669"/>
    <property type="project" value="TreeGrafter"/>
</dbReference>
<keyword evidence="4" id="KW-0963">Cytoplasm</keyword>
<dbReference type="EMBL" id="JBAMIC010000002">
    <property type="protein sequence ID" value="KAK7113464.1"/>
    <property type="molecule type" value="Genomic_DNA"/>
</dbReference>
<comment type="caution">
    <text evidence="6">The sequence shown here is derived from an EMBL/GenBank/DDBJ whole genome shotgun (WGS) entry which is preliminary data.</text>
</comment>
<evidence type="ECO:0000256" key="2">
    <source>
        <dbReference type="ARBA" id="ARBA00005351"/>
    </source>
</evidence>
<dbReference type="AlphaFoldDB" id="A0AAN9GMA8"/>
<comment type="similarity">
    <text evidence="2">Belongs to the GET4 family.</text>
</comment>
<evidence type="ECO:0000313" key="7">
    <source>
        <dbReference type="Proteomes" id="UP001374579"/>
    </source>
</evidence>
<organism evidence="6 7">
    <name type="scientific">Littorina saxatilis</name>
    <dbReference type="NCBI Taxonomy" id="31220"/>
    <lineage>
        <taxon>Eukaryota</taxon>
        <taxon>Metazoa</taxon>
        <taxon>Spiralia</taxon>
        <taxon>Lophotrochozoa</taxon>
        <taxon>Mollusca</taxon>
        <taxon>Gastropoda</taxon>
        <taxon>Caenogastropoda</taxon>
        <taxon>Littorinimorpha</taxon>
        <taxon>Littorinoidea</taxon>
        <taxon>Littorinidae</taxon>
        <taxon>Littorina</taxon>
    </lineage>
</organism>
<evidence type="ECO:0000256" key="1">
    <source>
        <dbReference type="ARBA" id="ARBA00004514"/>
    </source>
</evidence>
<keyword evidence="7" id="KW-1185">Reference proteome</keyword>
<dbReference type="Proteomes" id="UP001374579">
    <property type="component" value="Unassembled WGS sequence"/>
</dbReference>